<dbReference type="OrthoDB" id="7062774at2"/>
<dbReference type="AlphaFoldDB" id="G2E5P0"/>
<reference evidence="1 2" key="1">
    <citation type="submission" date="2011-06" db="EMBL/GenBank/DDBJ databases">
        <title>The draft genome of Thiorhodococcus drewsii AZ1.</title>
        <authorList>
            <consortium name="US DOE Joint Genome Institute (JGI-PGF)"/>
            <person name="Lucas S."/>
            <person name="Han J."/>
            <person name="Lapidus A."/>
            <person name="Cheng J.-F."/>
            <person name="Goodwin L."/>
            <person name="Pitluck S."/>
            <person name="Peters L."/>
            <person name="Land M.L."/>
            <person name="Hauser L."/>
            <person name="Vogl K."/>
            <person name="Liu Z."/>
            <person name="Imhoff J."/>
            <person name="Thiel V."/>
            <person name="Frigaard N.-U."/>
            <person name="Bryant D.A."/>
            <person name="Woyke T.J."/>
        </authorList>
    </citation>
    <scope>NUCLEOTIDE SEQUENCE [LARGE SCALE GENOMIC DNA]</scope>
    <source>
        <strain evidence="1 2">AZ1</strain>
    </source>
</reference>
<keyword evidence="2" id="KW-1185">Reference proteome</keyword>
<proteinExistence type="predicted"/>
<dbReference type="SUPFAM" id="SSF50199">
    <property type="entry name" value="Staphylococcal nuclease"/>
    <property type="match status" value="1"/>
</dbReference>
<evidence type="ECO:0000313" key="1">
    <source>
        <dbReference type="EMBL" id="EGV28611.1"/>
    </source>
</evidence>
<comment type="caution">
    <text evidence="1">The sequence shown here is derived from an EMBL/GenBank/DDBJ whole genome shotgun (WGS) entry which is preliminary data.</text>
</comment>
<protein>
    <submittedName>
        <fullName evidence="1">Uncharacterized protein</fullName>
    </submittedName>
</protein>
<accession>G2E5P0</accession>
<gene>
    <name evidence="1" type="ORF">ThidrDRAFT_3603</name>
</gene>
<evidence type="ECO:0000313" key="2">
    <source>
        <dbReference type="Proteomes" id="UP000004200"/>
    </source>
</evidence>
<name>G2E5P0_9GAMM</name>
<dbReference type="InterPro" id="IPR035437">
    <property type="entry name" value="SNase_OB-fold_sf"/>
</dbReference>
<organism evidence="1 2">
    <name type="scientific">Thiorhodococcus drewsii AZ1</name>
    <dbReference type="NCBI Taxonomy" id="765913"/>
    <lineage>
        <taxon>Bacteria</taxon>
        <taxon>Pseudomonadati</taxon>
        <taxon>Pseudomonadota</taxon>
        <taxon>Gammaproteobacteria</taxon>
        <taxon>Chromatiales</taxon>
        <taxon>Chromatiaceae</taxon>
        <taxon>Thiorhodococcus</taxon>
    </lineage>
</organism>
<dbReference type="STRING" id="765913.ThidrDRAFT_3603"/>
<dbReference type="EMBL" id="AFWT01000033">
    <property type="protein sequence ID" value="EGV28611.1"/>
    <property type="molecule type" value="Genomic_DNA"/>
</dbReference>
<sequence>MSKRLPGLVLPDVQSGKTARWCHAEKATRARVAIALLLLIIPSAPNWASGTLTGQVVRIIDGDQDVNLGLVEDGMCWWYRKYANEQSDMDRRL</sequence>
<dbReference type="RefSeq" id="WP_007042316.1">
    <property type="nucleotide sequence ID" value="NZ_AFWT01000033.1"/>
</dbReference>
<dbReference type="Proteomes" id="UP000004200">
    <property type="component" value="Unassembled WGS sequence"/>
</dbReference>